<keyword evidence="2" id="KW-1185">Reference proteome</keyword>
<organism evidence="1 2">
    <name type="scientific">Psittacicella gerlachiana</name>
    <dbReference type="NCBI Taxonomy" id="2028574"/>
    <lineage>
        <taxon>Bacteria</taxon>
        <taxon>Pseudomonadati</taxon>
        <taxon>Pseudomonadota</taxon>
        <taxon>Gammaproteobacteria</taxon>
        <taxon>Pasteurellales</taxon>
        <taxon>Psittacicellaceae</taxon>
        <taxon>Psittacicella</taxon>
    </lineage>
</organism>
<protein>
    <submittedName>
        <fullName evidence="1">Uncharacterized protein</fullName>
    </submittedName>
</protein>
<name>A0A3A1XZH7_9GAMM</name>
<dbReference type="Gene3D" id="3.90.550.10">
    <property type="entry name" value="Spore Coat Polysaccharide Biosynthesis Protein SpsA, Chain A"/>
    <property type="match status" value="1"/>
</dbReference>
<evidence type="ECO:0000313" key="1">
    <source>
        <dbReference type="EMBL" id="RIY31432.1"/>
    </source>
</evidence>
<proteinExistence type="predicted"/>
<evidence type="ECO:0000313" key="2">
    <source>
        <dbReference type="Proteomes" id="UP000265964"/>
    </source>
</evidence>
<gene>
    <name evidence="1" type="ORF">CKF59_07650</name>
</gene>
<dbReference type="Proteomes" id="UP000265964">
    <property type="component" value="Unassembled WGS sequence"/>
</dbReference>
<reference evidence="1 2" key="1">
    <citation type="submission" date="2017-08" db="EMBL/GenBank/DDBJ databases">
        <title>Reclassification of Bisgaard taxon 37 and 44.</title>
        <authorList>
            <person name="Christensen H."/>
        </authorList>
    </citation>
    <scope>NUCLEOTIDE SEQUENCE [LARGE SCALE GENOMIC DNA]</scope>
    <source>
        <strain evidence="1 2">EEAB3T1</strain>
    </source>
</reference>
<feature type="non-terminal residue" evidence="1">
    <location>
        <position position="1"/>
    </location>
</feature>
<dbReference type="EMBL" id="NRJF01000282">
    <property type="protein sequence ID" value="RIY31432.1"/>
    <property type="molecule type" value="Genomic_DNA"/>
</dbReference>
<comment type="caution">
    <text evidence="1">The sequence shown here is derived from an EMBL/GenBank/DDBJ whole genome shotgun (WGS) entry which is preliminary data.</text>
</comment>
<dbReference type="SUPFAM" id="SSF53448">
    <property type="entry name" value="Nucleotide-diphospho-sugar transferases"/>
    <property type="match status" value="1"/>
</dbReference>
<accession>A0A3A1XZH7</accession>
<sequence>FNLLYLYYLLTKIFIYLNESVEKESYYQPYTRYLEKFSALKKLENSKIAENKLLYNKNLEGMPASQIFSSLTDESAVLMYFSDIVEIVSLGRHNLKITVPEDLSLAQFYLNIGNKDNV</sequence>
<dbReference type="InterPro" id="IPR029044">
    <property type="entry name" value="Nucleotide-diphossugar_trans"/>
</dbReference>
<dbReference type="AlphaFoldDB" id="A0A3A1XZH7"/>